<dbReference type="InterPro" id="IPR012902">
    <property type="entry name" value="N_methyl_site"/>
</dbReference>
<evidence type="ECO:0000256" key="4">
    <source>
        <dbReference type="ARBA" id="ARBA00023237"/>
    </source>
</evidence>
<feature type="transmembrane region" description="Helical" evidence="5">
    <location>
        <begin position="6"/>
        <end position="27"/>
    </location>
</feature>
<evidence type="ECO:0000256" key="2">
    <source>
        <dbReference type="ARBA" id="ARBA00004418"/>
    </source>
</evidence>
<dbReference type="InterPro" id="IPR045584">
    <property type="entry name" value="Pilin-like"/>
</dbReference>
<evidence type="ECO:0000259" key="6">
    <source>
        <dbReference type="PROSITE" id="PS51841"/>
    </source>
</evidence>
<dbReference type="Pfam" id="PF07963">
    <property type="entry name" value="N_methyl"/>
    <property type="match status" value="1"/>
</dbReference>
<dbReference type="SUPFAM" id="SSF54523">
    <property type="entry name" value="Pili subunits"/>
    <property type="match status" value="1"/>
</dbReference>
<dbReference type="InterPro" id="IPR001322">
    <property type="entry name" value="Lamin_tail_dom"/>
</dbReference>
<dbReference type="SUPFAM" id="SSF74853">
    <property type="entry name" value="Lamin A/C globular tail domain"/>
    <property type="match status" value="1"/>
</dbReference>
<dbReference type="STRING" id="1330330.IX53_07355"/>
<dbReference type="AlphaFoldDB" id="A0A0G2Z7Y4"/>
<protein>
    <recommendedName>
        <fullName evidence="6">LTD domain-containing protein</fullName>
    </recommendedName>
</protein>
<keyword evidence="5" id="KW-0812">Transmembrane</keyword>
<proteinExistence type="predicted"/>
<accession>A0A0G2Z7Y4</accession>
<dbReference type="EMBL" id="CP011232">
    <property type="protein sequence ID" value="AKI97662.1"/>
    <property type="molecule type" value="Genomic_DNA"/>
</dbReference>
<keyword evidence="3" id="KW-0574">Periplasm</keyword>
<dbReference type="GO" id="GO:0009279">
    <property type="term" value="C:cell outer membrane"/>
    <property type="evidence" value="ECO:0007669"/>
    <property type="project" value="UniProtKB-SubCell"/>
</dbReference>
<reference evidence="7 8" key="1">
    <citation type="submission" date="2015-04" db="EMBL/GenBank/DDBJ databases">
        <title>Complete Genome Sequence of Kosmotoga pacifica SLHLJ1.</title>
        <authorList>
            <person name="Jiang L.J."/>
            <person name="Shao Z.Z."/>
            <person name="Jebbar M."/>
        </authorList>
    </citation>
    <scope>NUCLEOTIDE SEQUENCE [LARGE SCALE GENOMIC DNA]</scope>
    <source>
        <strain evidence="7 8">SLHLJ1</strain>
    </source>
</reference>
<evidence type="ECO:0000256" key="3">
    <source>
        <dbReference type="ARBA" id="ARBA00022764"/>
    </source>
</evidence>
<dbReference type="Proteomes" id="UP000035159">
    <property type="component" value="Chromosome"/>
</dbReference>
<dbReference type="PROSITE" id="PS51841">
    <property type="entry name" value="LTD"/>
    <property type="match status" value="1"/>
</dbReference>
<dbReference type="KEGG" id="kpf:IX53_07355"/>
<keyword evidence="5" id="KW-1133">Transmembrane helix</keyword>
<dbReference type="RefSeq" id="WP_047754797.1">
    <property type="nucleotide sequence ID" value="NZ_CAJUHA010000017.1"/>
</dbReference>
<evidence type="ECO:0000256" key="5">
    <source>
        <dbReference type="SAM" id="Phobius"/>
    </source>
</evidence>
<dbReference type="Gene3D" id="2.60.40.1260">
    <property type="entry name" value="Lamin Tail domain"/>
    <property type="match status" value="1"/>
</dbReference>
<dbReference type="OrthoDB" id="4376109at2"/>
<keyword evidence="8" id="KW-1185">Reference proteome</keyword>
<organism evidence="7 8">
    <name type="scientific">Kosmotoga pacifica</name>
    <dbReference type="NCBI Taxonomy" id="1330330"/>
    <lineage>
        <taxon>Bacteria</taxon>
        <taxon>Thermotogati</taxon>
        <taxon>Thermotogota</taxon>
        <taxon>Thermotogae</taxon>
        <taxon>Kosmotogales</taxon>
        <taxon>Kosmotogaceae</taxon>
        <taxon>Kosmotoga</taxon>
    </lineage>
</organism>
<feature type="domain" description="LTD" evidence="6">
    <location>
        <begin position="140"/>
        <end position="254"/>
    </location>
</feature>
<dbReference type="PATRIC" id="fig|1330330.3.peg.1487"/>
<gene>
    <name evidence="7" type="ORF">IX53_07355</name>
</gene>
<dbReference type="Pfam" id="PF00932">
    <property type="entry name" value="LTD"/>
    <property type="match status" value="1"/>
</dbReference>
<comment type="subcellular location">
    <subcellularLocation>
        <location evidence="1">Cell outer membrane</location>
        <topology evidence="1">Single-pass membrane protein</topology>
    </subcellularLocation>
    <subcellularLocation>
        <location evidence="2">Periplasm</location>
    </subcellularLocation>
</comment>
<keyword evidence="4" id="KW-0998">Cell outer membrane</keyword>
<name>A0A0G2Z7Y4_9BACT</name>
<evidence type="ECO:0000313" key="8">
    <source>
        <dbReference type="Proteomes" id="UP000035159"/>
    </source>
</evidence>
<sequence length="254" mass="28344">MFNNKGFTFIEVLIILIIIVVLVAVLFPSAMNTIRKSKVLQVAQNLKNLSTGFENMVLIDGTPPSSIYEIGRDVQDDYGVVYEENNGIWLVVVYYIGKDVDYDTLKTILPDVTQDYVSLTSPTVLSGSAPYSDDTGNIYYSYVILTTYKAPEANVVITNIEYATNPEIVHIKNLGTASVNLIGWKLKDDSNYFVYTFPNFTLDPGGEVRVYSGKSPMPEGENNLWWSGRFIWNNSGDTAYLYDSAGATVSTYSY</sequence>
<dbReference type="InterPro" id="IPR036415">
    <property type="entry name" value="Lamin_tail_dom_sf"/>
</dbReference>
<evidence type="ECO:0000313" key="7">
    <source>
        <dbReference type="EMBL" id="AKI97662.1"/>
    </source>
</evidence>
<dbReference type="GO" id="GO:0042597">
    <property type="term" value="C:periplasmic space"/>
    <property type="evidence" value="ECO:0007669"/>
    <property type="project" value="UniProtKB-SubCell"/>
</dbReference>
<keyword evidence="5" id="KW-0472">Membrane</keyword>
<evidence type="ECO:0000256" key="1">
    <source>
        <dbReference type="ARBA" id="ARBA00004203"/>
    </source>
</evidence>